<protein>
    <recommendedName>
        <fullName evidence="3">MalT-like TPR region domain-containing protein</fullName>
    </recommendedName>
</protein>
<evidence type="ECO:0008006" key="3">
    <source>
        <dbReference type="Google" id="ProtNLM"/>
    </source>
</evidence>
<gene>
    <name evidence="1" type="ORF">ACFFV7_45835</name>
</gene>
<name>A0ABV5IVJ1_9ACTN</name>
<sequence length="245" mass="26338">MLPMRARLRRYDDLDGALADLRESRTTAGEFGSLSLGDQLYGDLRRIDVHVRRGDTGRALAMIDSARERALRASSAELLVLVDAREADVRVRLGDLDRAAGLLGDAERGLRGDTAFPSDHARTLVAGARATLRLALGDPSGAEEALRESYAAALATRELPILSLVTVNAAALAEARGRQRESAVLLGAAARLRGTHDRTDPQVRELTRRGRAALGEDGFAAAYTKGWELDTRAAVNAARTAFRSP</sequence>
<evidence type="ECO:0000313" key="1">
    <source>
        <dbReference type="EMBL" id="MFB9208572.1"/>
    </source>
</evidence>
<dbReference type="Proteomes" id="UP001589647">
    <property type="component" value="Unassembled WGS sequence"/>
</dbReference>
<reference evidence="1 2" key="1">
    <citation type="submission" date="2024-09" db="EMBL/GenBank/DDBJ databases">
        <authorList>
            <person name="Sun Q."/>
            <person name="Mori K."/>
        </authorList>
    </citation>
    <scope>NUCLEOTIDE SEQUENCE [LARGE SCALE GENOMIC DNA]</scope>
    <source>
        <strain evidence="1 2">CCM 3426</strain>
    </source>
</reference>
<keyword evidence="2" id="KW-1185">Reference proteome</keyword>
<accession>A0ABV5IVJ1</accession>
<organism evidence="1 2">
    <name type="scientific">Nonomuraea spiralis</name>
    <dbReference type="NCBI Taxonomy" id="46182"/>
    <lineage>
        <taxon>Bacteria</taxon>
        <taxon>Bacillati</taxon>
        <taxon>Actinomycetota</taxon>
        <taxon>Actinomycetes</taxon>
        <taxon>Streptosporangiales</taxon>
        <taxon>Streptosporangiaceae</taxon>
        <taxon>Nonomuraea</taxon>
    </lineage>
</organism>
<comment type="caution">
    <text evidence="1">The sequence shown here is derived from an EMBL/GenBank/DDBJ whole genome shotgun (WGS) entry which is preliminary data.</text>
</comment>
<dbReference type="EMBL" id="JBHMEI010000078">
    <property type="protein sequence ID" value="MFB9208572.1"/>
    <property type="molecule type" value="Genomic_DNA"/>
</dbReference>
<dbReference type="RefSeq" id="WP_229823971.1">
    <property type="nucleotide sequence ID" value="NZ_BMRC01000005.1"/>
</dbReference>
<evidence type="ECO:0000313" key="2">
    <source>
        <dbReference type="Proteomes" id="UP001589647"/>
    </source>
</evidence>
<proteinExistence type="predicted"/>